<sequence length="99" mass="11609">MIDIYLGEGYNKEYLSKALRLINDHAPRELSYDFNNVEADVNIHTMLYVKPEDRFIYKDISYYFPGDLIICIVDDDAIVYHQGEQISGISILRILEEIF</sequence>
<accession>A0A075BE53</accession>
<organism evidence="1 2">
    <name type="scientific">Staphylococcus phage Team1</name>
    <dbReference type="NCBI Taxonomy" id="1262512"/>
    <lineage>
        <taxon>Viruses</taxon>
        <taxon>Duplodnaviria</taxon>
        <taxon>Heunggongvirae</taxon>
        <taxon>Uroviricota</taxon>
        <taxon>Caudoviricetes</taxon>
        <taxon>Herelleviridae</taxon>
        <taxon>Twortvirinae</taxon>
        <taxon>Kayvirus</taxon>
        <taxon>Kayvirus G1</taxon>
    </lineage>
</organism>
<evidence type="ECO:0000313" key="2">
    <source>
        <dbReference type="Proteomes" id="UP000028568"/>
    </source>
</evidence>
<name>A0A075BE53_9CAUD</name>
<dbReference type="EMBL" id="KC012913">
    <property type="protein sequence ID" value="AFX93252.1"/>
    <property type="molecule type" value="Genomic_DNA"/>
</dbReference>
<protein>
    <recommendedName>
        <fullName evidence="3">TreA</fullName>
    </recommendedName>
</protein>
<proteinExistence type="predicted"/>
<dbReference type="GeneID" id="22276615"/>
<evidence type="ECO:0000313" key="1">
    <source>
        <dbReference type="EMBL" id="AFX93252.1"/>
    </source>
</evidence>
<dbReference type="RefSeq" id="YP_009098135.1">
    <property type="nucleotide sequence ID" value="NC_025417.1"/>
</dbReference>
<evidence type="ECO:0008006" key="3">
    <source>
        <dbReference type="Google" id="ProtNLM"/>
    </source>
</evidence>
<dbReference type="Proteomes" id="UP000028568">
    <property type="component" value="Segment"/>
</dbReference>
<dbReference type="KEGG" id="vg:22276615"/>
<reference evidence="1 2" key="1">
    <citation type="journal article" date="2014" name="PLoS ONE">
        <title>Improving the Safety of Staphylococcus aureus Polyvalent Phages by Their Production on a Staphylococcus xylosus Strain.</title>
        <authorList>
            <person name="El Haddad L."/>
            <person name="Ben Abdallah N."/>
            <person name="Plante P.L."/>
            <person name="Dumaresq J."/>
            <person name="Katsarava R."/>
            <person name="Labrie S."/>
            <person name="Corbeil J."/>
            <person name="St-Gelais D."/>
            <person name="Moineau S."/>
        </authorList>
    </citation>
    <scope>NUCLEOTIDE SEQUENCE [LARGE SCALE GENOMIC DNA]</scope>
</reference>